<keyword evidence="5" id="KW-1185">Reference proteome</keyword>
<dbReference type="InterPro" id="IPR018247">
    <property type="entry name" value="EF_Hand_1_Ca_BS"/>
</dbReference>
<keyword evidence="2" id="KW-0472">Membrane</keyword>
<dbReference type="Pfam" id="PF00092">
    <property type="entry name" value="VWA"/>
    <property type="match status" value="1"/>
</dbReference>
<accession>A0A9W6SLL2</accession>
<dbReference type="SUPFAM" id="SSF53850">
    <property type="entry name" value="Periplasmic binding protein-like II"/>
    <property type="match status" value="1"/>
</dbReference>
<keyword evidence="2" id="KW-1133">Transmembrane helix</keyword>
<comment type="caution">
    <text evidence="4">The sequence shown here is derived from an EMBL/GenBank/DDBJ whole genome shotgun (WGS) entry which is preliminary data.</text>
</comment>
<gene>
    <name evidence="4" type="ORF">Afil01_40020</name>
</gene>
<feature type="transmembrane region" description="Helical" evidence="2">
    <location>
        <begin position="28"/>
        <end position="54"/>
    </location>
</feature>
<reference evidence="4" key="1">
    <citation type="submission" date="2023-03" db="EMBL/GenBank/DDBJ databases">
        <title>Actinorhabdospora filicis NBRC 111898.</title>
        <authorList>
            <person name="Ichikawa N."/>
            <person name="Sato H."/>
            <person name="Tonouchi N."/>
        </authorList>
    </citation>
    <scope>NUCLEOTIDE SEQUENCE</scope>
    <source>
        <strain evidence="4">NBRC 111898</strain>
    </source>
</reference>
<dbReference type="PROSITE" id="PS00018">
    <property type="entry name" value="EF_HAND_1"/>
    <property type="match status" value="1"/>
</dbReference>
<dbReference type="InterPro" id="IPR002035">
    <property type="entry name" value="VWF_A"/>
</dbReference>
<organism evidence="4 5">
    <name type="scientific">Actinorhabdospora filicis</name>
    <dbReference type="NCBI Taxonomy" id="1785913"/>
    <lineage>
        <taxon>Bacteria</taxon>
        <taxon>Bacillati</taxon>
        <taxon>Actinomycetota</taxon>
        <taxon>Actinomycetes</taxon>
        <taxon>Micromonosporales</taxon>
        <taxon>Micromonosporaceae</taxon>
        <taxon>Actinorhabdospora</taxon>
    </lineage>
</organism>
<evidence type="ECO:0000256" key="2">
    <source>
        <dbReference type="SAM" id="Phobius"/>
    </source>
</evidence>
<feature type="compositionally biased region" description="Basic residues" evidence="1">
    <location>
        <begin position="11"/>
        <end position="23"/>
    </location>
</feature>
<dbReference type="RefSeq" id="WP_285664317.1">
    <property type="nucleotide sequence ID" value="NZ_BSTX01000002.1"/>
</dbReference>
<evidence type="ECO:0000313" key="5">
    <source>
        <dbReference type="Proteomes" id="UP001165079"/>
    </source>
</evidence>
<dbReference type="AlphaFoldDB" id="A0A9W6SLL2"/>
<dbReference type="PROSITE" id="PS50234">
    <property type="entry name" value="VWFA"/>
    <property type="match status" value="1"/>
</dbReference>
<evidence type="ECO:0000313" key="4">
    <source>
        <dbReference type="EMBL" id="GLZ79195.1"/>
    </source>
</evidence>
<evidence type="ECO:0000256" key="1">
    <source>
        <dbReference type="SAM" id="MobiDB-lite"/>
    </source>
</evidence>
<dbReference type="SMART" id="SM00327">
    <property type="entry name" value="VWA"/>
    <property type="match status" value="1"/>
</dbReference>
<dbReference type="Proteomes" id="UP001165079">
    <property type="component" value="Unassembled WGS sequence"/>
</dbReference>
<protein>
    <submittedName>
        <fullName evidence="4">VWA domain-containing protein</fullName>
    </submittedName>
</protein>
<dbReference type="InterPro" id="IPR036465">
    <property type="entry name" value="vWFA_dom_sf"/>
</dbReference>
<evidence type="ECO:0000259" key="3">
    <source>
        <dbReference type="PROSITE" id="PS50234"/>
    </source>
</evidence>
<proteinExistence type="predicted"/>
<dbReference type="Pfam" id="PF13531">
    <property type="entry name" value="SBP_bac_11"/>
    <property type="match status" value="1"/>
</dbReference>
<dbReference type="EMBL" id="BSTX01000002">
    <property type="protein sequence ID" value="GLZ79195.1"/>
    <property type="molecule type" value="Genomic_DNA"/>
</dbReference>
<dbReference type="Gene3D" id="3.40.50.410">
    <property type="entry name" value="von Willebrand factor, type A domain"/>
    <property type="match status" value="1"/>
</dbReference>
<feature type="region of interest" description="Disordered" evidence="1">
    <location>
        <begin position="1"/>
        <end position="23"/>
    </location>
</feature>
<name>A0A9W6SLL2_9ACTN</name>
<keyword evidence="2" id="KW-0812">Transmembrane</keyword>
<feature type="domain" description="VWFA" evidence="3">
    <location>
        <begin position="400"/>
        <end position="593"/>
    </location>
</feature>
<dbReference type="SUPFAM" id="SSF53300">
    <property type="entry name" value="vWA-like"/>
    <property type="match status" value="1"/>
</dbReference>
<sequence length="597" mass="63912">MTFSAAGPSVRTHRRGGKGTRRTKRRKIFAPWIIVVTVTTLVLGLVTAGFTYLITAGCDGEQRFTLLTSQEMGNALRTLARDWAESGPEVEGTCVAVDVVDKDSADVQQALSPDWNTKLDGAQPDVWVPEASAWARMAEDKDSAAKMLPELRPSVATSSTVIAMPKVMAAAMGVPDAKLTWAELLKKAGSADGWGAFGHADWGKVKLGMANPLRSTASLLGLLAIIDGDDNGEVTDDELDNVVTLTKNLSVYSEDSTELIAGLRKADGEQTALAYVSAFPALERDVLSYNRTNPAQPLVAVYPSNGSPDADYPYLTLNAPWSTPVKQEAARQFLEFVRGDEGRAVFQHDGFRDPNRNAGGDFNESNGLQPAVAAPPRALMLADAVTNTVRTWTALNRVTNLLFVVDTSEPMGAEVKVNGQSTTLLAVAGQALKNALGMFADKSHAGLWQFSADYGQGKDWAELVKMGELTKDRRTSLNGQIDALVAGDTSGLYATTLAAYEHMQANYVQGAKNMVVLLTAGTDTSPNRTMDLQKLTGELTAKGDPNKPVTVVTIGYGQQADENAMQAIAAATKGQYFPSTYPDQINKALLNALFTGR</sequence>